<dbReference type="SUPFAM" id="SSF51735">
    <property type="entry name" value="NAD(P)-binding Rossmann-fold domains"/>
    <property type="match status" value="1"/>
</dbReference>
<dbReference type="Pfam" id="PF01408">
    <property type="entry name" value="GFO_IDH_MocA"/>
    <property type="match status" value="1"/>
</dbReference>
<dbReference type="SUPFAM" id="SSF55347">
    <property type="entry name" value="Glyceraldehyde-3-phosphate dehydrogenase-like, C-terminal domain"/>
    <property type="match status" value="1"/>
</dbReference>
<gene>
    <name evidence="2" type="ORF">FC32_GL000723</name>
</gene>
<accession>A0A0R1TPU1</accession>
<dbReference type="STRING" id="1423724.FC32_GL000723"/>
<dbReference type="InterPro" id="IPR000683">
    <property type="entry name" value="Gfo/Idh/MocA-like_OxRdtase_N"/>
</dbReference>
<evidence type="ECO:0000313" key="2">
    <source>
        <dbReference type="EMBL" id="KRL83469.1"/>
    </source>
</evidence>
<dbReference type="GO" id="GO:0000166">
    <property type="term" value="F:nucleotide binding"/>
    <property type="evidence" value="ECO:0007669"/>
    <property type="project" value="InterPro"/>
</dbReference>
<dbReference type="Gene3D" id="3.30.360.10">
    <property type="entry name" value="Dihydrodipicolinate Reductase, domain 2"/>
    <property type="match status" value="1"/>
</dbReference>
<protein>
    <submittedName>
        <fullName evidence="2">Oxidoreductase</fullName>
    </submittedName>
</protein>
<dbReference type="PANTHER" id="PTHR43054:SF1">
    <property type="entry name" value="SCYLLO-INOSITOL 2-DEHYDROGENASE (NADP(+)) IOLU"/>
    <property type="match status" value="1"/>
</dbReference>
<proteinExistence type="predicted"/>
<dbReference type="Proteomes" id="UP000051324">
    <property type="component" value="Unassembled WGS sequence"/>
</dbReference>
<dbReference type="EMBL" id="AZFT01000053">
    <property type="protein sequence ID" value="KRL83469.1"/>
    <property type="molecule type" value="Genomic_DNA"/>
</dbReference>
<evidence type="ECO:0000313" key="3">
    <source>
        <dbReference type="Proteomes" id="UP000051324"/>
    </source>
</evidence>
<dbReference type="eggNOG" id="COG0673">
    <property type="taxonomic scope" value="Bacteria"/>
</dbReference>
<dbReference type="PATRIC" id="fig|1423724.4.peg.762"/>
<dbReference type="OrthoDB" id="9815825at2"/>
<sequence length="337" mass="37781">MKLGIIGTNWITEQFISAAEATGKFELTSIYSRTKEKAQAFGQKFTHVSECFSDLTEFFTKGSFEVVYIASPNSLHFEQTLQAIEAGKHIIVEKPMCSNPFEMKQLLEKLHKHPEIYCFEAARHLHEPNFKTIKAQIKQLPVIQGANLTYEKYSSRYDQFLAGEEPNVFSLSYSGGALQDLGVYLVYDAIAWFGIPQSSHYYPVKLRNGIDGAGTAILEYPDFNVVLNMGKTANSELPGEIYGLKETIRMDNAAELQKVELVDATGNVTMLSVDPAQNPMLAEAEAFAAVLSETDSLENKQLQQDWLAYAVEVNKVLYELRQSAGIKFLADEPYVDR</sequence>
<feature type="domain" description="Gfo/Idh/MocA-like oxidoreductase N-terminal" evidence="1">
    <location>
        <begin position="2"/>
        <end position="116"/>
    </location>
</feature>
<keyword evidence="3" id="KW-1185">Reference proteome</keyword>
<comment type="caution">
    <text evidence="2">The sequence shown here is derived from an EMBL/GenBank/DDBJ whole genome shotgun (WGS) entry which is preliminary data.</text>
</comment>
<dbReference type="InterPro" id="IPR036291">
    <property type="entry name" value="NAD(P)-bd_dom_sf"/>
</dbReference>
<organism evidence="2 3">
    <name type="scientific">Ligilactobacillus apodemi DSM 16634 = JCM 16172</name>
    <dbReference type="NCBI Taxonomy" id="1423724"/>
    <lineage>
        <taxon>Bacteria</taxon>
        <taxon>Bacillati</taxon>
        <taxon>Bacillota</taxon>
        <taxon>Bacilli</taxon>
        <taxon>Lactobacillales</taxon>
        <taxon>Lactobacillaceae</taxon>
        <taxon>Ligilactobacillus</taxon>
    </lineage>
</organism>
<reference evidence="2 3" key="1">
    <citation type="journal article" date="2015" name="Genome Announc.">
        <title>Expanding the biotechnology potential of lactobacilli through comparative genomics of 213 strains and associated genera.</title>
        <authorList>
            <person name="Sun Z."/>
            <person name="Harris H.M."/>
            <person name="McCann A."/>
            <person name="Guo C."/>
            <person name="Argimon S."/>
            <person name="Zhang W."/>
            <person name="Yang X."/>
            <person name="Jeffery I.B."/>
            <person name="Cooney J.C."/>
            <person name="Kagawa T.F."/>
            <person name="Liu W."/>
            <person name="Song Y."/>
            <person name="Salvetti E."/>
            <person name="Wrobel A."/>
            <person name="Rasinkangas P."/>
            <person name="Parkhill J."/>
            <person name="Rea M.C."/>
            <person name="O'Sullivan O."/>
            <person name="Ritari J."/>
            <person name="Douillard F.P."/>
            <person name="Paul Ross R."/>
            <person name="Yang R."/>
            <person name="Briner A.E."/>
            <person name="Felis G.E."/>
            <person name="de Vos W.M."/>
            <person name="Barrangou R."/>
            <person name="Klaenhammer T.R."/>
            <person name="Caufield P.W."/>
            <person name="Cui Y."/>
            <person name="Zhang H."/>
            <person name="O'Toole P.W."/>
        </authorList>
    </citation>
    <scope>NUCLEOTIDE SEQUENCE [LARGE SCALE GENOMIC DNA]</scope>
    <source>
        <strain evidence="2 3">DSM 16634</strain>
    </source>
</reference>
<name>A0A0R1TPU1_9LACO</name>
<dbReference type="Gene3D" id="3.40.50.720">
    <property type="entry name" value="NAD(P)-binding Rossmann-like Domain"/>
    <property type="match status" value="1"/>
</dbReference>
<evidence type="ECO:0000259" key="1">
    <source>
        <dbReference type="Pfam" id="PF01408"/>
    </source>
</evidence>
<dbReference type="RefSeq" id="WP_025086581.1">
    <property type="nucleotide sequence ID" value="NZ_AZFT01000053.1"/>
</dbReference>
<dbReference type="AlphaFoldDB" id="A0A0R1TPU1"/>
<dbReference type="PANTHER" id="PTHR43054">
    <property type="match status" value="1"/>
</dbReference>